<sequence length="571" mass="62409">MLERPPFLHLASASAGPFDALERAWATQQRCRSTPQLPWPELRSDLATLAQSLVHFGRVDFRLHRRLHDAAERAARVGATPAEENARYASIRECNLGLTSLMTVDVLLLTDHLPDEWMAYSTERACAAFRFPWREMVLGSGWQLFALMSGVHRGWRSRLGSIVPSPADVVDLMAPDDVGDAATRRADEAIKWAVTSLASAIADEGSGRGDIQHLLETARKVQKRLLHEFVGDAEPLCSRSVSGPWPLWRALHEAEEAVSQRLQHLFGSRALSSASASTVLAAMHAPPTARLVISRLREEFCEPQGRLERFLRSLRGAGYAPKSLTVDVGAYCPERAAEAEVAECFTAAFLQTFGCELDGVLALEASFFNAAETLSALENVLPLSCVAAVELRQHAIGAQRGTARFSGAGGALSIEVPGATRPPPSHEEYMLRDPDTGQLQVVASCLAMILGHAGCLLFANVSSGSLRTGVAMQAETEEGLIIKPEEAGKITSRDKNNNPPRIVVKTNDWDIPEYQLSTGASNQVSYITPVVESEDIKAWLSLNVNFFSIIILFTVGGLIEIQRFFPDTLYW</sequence>
<organism evidence="2 3">
    <name type="scientific">Symbiodinium natans</name>
    <dbReference type="NCBI Taxonomy" id="878477"/>
    <lineage>
        <taxon>Eukaryota</taxon>
        <taxon>Sar</taxon>
        <taxon>Alveolata</taxon>
        <taxon>Dinophyceae</taxon>
        <taxon>Suessiales</taxon>
        <taxon>Symbiodiniaceae</taxon>
        <taxon>Symbiodinium</taxon>
    </lineage>
</organism>
<evidence type="ECO:0000313" key="2">
    <source>
        <dbReference type="EMBL" id="CAE7243264.1"/>
    </source>
</evidence>
<reference evidence="4 5" key="2">
    <citation type="journal article" date="2024" name="Proc. Natl. Acad. Sci. U.S.A.">
        <title>Structures and organizations of PSI-AcpPCI supercomplexes from red tidal and coral symbiotic photosynthetic dinoflagellates.</title>
        <authorList>
            <person name="Li X."/>
            <person name="Li Z."/>
            <person name="Wang F."/>
            <person name="Zhao S."/>
            <person name="Xu C."/>
            <person name="Mao Z."/>
            <person name="Duan J."/>
            <person name="Feng Y."/>
            <person name="Yang Y."/>
            <person name="Shen L."/>
            <person name="Wang G."/>
            <person name="Yang Y."/>
            <person name="Yu L.J."/>
            <person name="Sang M."/>
            <person name="Han G."/>
            <person name="Wang X."/>
            <person name="Kuang T."/>
            <person name="Shen J.R."/>
            <person name="Wang W."/>
        </authorList>
    </citation>
    <scope>STRUCTURE BY ELECTRON MICROSCOPY (2.70 ANGSTROMS) OF 474-571 IN COMPLEX WITH CHLOROPHYLL A</scope>
</reference>
<dbReference type="PDB" id="8JZE">
    <property type="method" value="EM"/>
    <property type="resolution" value="2.99 A"/>
    <property type="chains" value="j=474-571"/>
</dbReference>
<keyword evidence="3" id="KW-1185">Reference proteome</keyword>
<dbReference type="EMBL" id="CAJNDS010001001">
    <property type="protein sequence ID" value="CAE7243264.1"/>
    <property type="molecule type" value="Genomic_DNA"/>
</dbReference>
<feature type="binding site" evidence="4 5">
    <location>
        <position position="563"/>
    </location>
    <ligand>
        <name>chlorophyll a</name>
        <dbReference type="ChEBI" id="CHEBI:58416"/>
    </ligand>
</feature>
<dbReference type="AlphaFoldDB" id="A0A812LLR4"/>
<proteinExistence type="evidence at protein level"/>
<feature type="transmembrane region" description="Helical" evidence="1">
    <location>
        <begin position="538"/>
        <end position="559"/>
    </location>
</feature>
<dbReference type="EMDB" id="EMD-36742"/>
<dbReference type="SMR" id="A0A812LLR4"/>
<evidence type="ECO:0007829" key="4">
    <source>
        <dbReference type="PDB" id="8JZE"/>
    </source>
</evidence>
<keyword evidence="1" id="KW-0472">Membrane</keyword>
<dbReference type="OrthoDB" id="446367at2759"/>
<protein>
    <submittedName>
        <fullName evidence="2">Uncharacterized protein</fullName>
    </submittedName>
</protein>
<dbReference type="Proteomes" id="UP000604046">
    <property type="component" value="Unassembled WGS sequence"/>
</dbReference>
<name>A0A812LLR4_9DINO</name>
<dbReference type="PDB" id="8JZF">
    <property type="method" value="EM"/>
    <property type="resolution" value="2.70 A"/>
    <property type="chains" value="j=474-571"/>
</dbReference>
<evidence type="ECO:0000256" key="1">
    <source>
        <dbReference type="SAM" id="Phobius"/>
    </source>
</evidence>
<keyword evidence="1" id="KW-0812">Transmembrane</keyword>
<comment type="caution">
    <text evidence="2">The sequence shown here is derived from an EMBL/GenBank/DDBJ whole genome shotgun (WGS) entry which is preliminary data.</text>
</comment>
<reference evidence="2" key="1">
    <citation type="submission" date="2021-02" db="EMBL/GenBank/DDBJ databases">
        <authorList>
            <person name="Dougan E. K."/>
            <person name="Rhodes N."/>
            <person name="Thang M."/>
            <person name="Chan C."/>
        </authorList>
    </citation>
    <scope>NUCLEOTIDE SEQUENCE</scope>
</reference>
<keyword evidence="1" id="KW-1133">Transmembrane helix</keyword>
<evidence type="ECO:0007829" key="5">
    <source>
        <dbReference type="PDB" id="8JZF"/>
    </source>
</evidence>
<accession>A0A812LLR4</accession>
<gene>
    <name evidence="2" type="ORF">SNAT2548_LOCUS11250</name>
</gene>
<feature type="binding site" evidence="4 5">
    <location>
        <position position="560"/>
    </location>
    <ligand>
        <name>chlorophyll a</name>
        <dbReference type="ChEBI" id="CHEBI:58416"/>
    </ligand>
</feature>
<evidence type="ECO:0000313" key="3">
    <source>
        <dbReference type="Proteomes" id="UP000604046"/>
    </source>
</evidence>
<dbReference type="Gene3D" id="1.20.5.510">
    <property type="entry name" value="Single helix bin"/>
    <property type="match status" value="1"/>
</dbReference>
<keyword evidence="4 5" id="KW-0002">3D-structure</keyword>
<dbReference type="EMDB" id="EMD-36743"/>